<organism evidence="1">
    <name type="scientific">Mycobacterium riyadhense</name>
    <dbReference type="NCBI Taxonomy" id="486698"/>
    <lineage>
        <taxon>Bacteria</taxon>
        <taxon>Bacillati</taxon>
        <taxon>Actinomycetota</taxon>
        <taxon>Actinomycetes</taxon>
        <taxon>Mycobacteriales</taxon>
        <taxon>Mycobacteriaceae</taxon>
        <taxon>Mycobacterium</taxon>
    </lineage>
</organism>
<reference evidence="1" key="1">
    <citation type="submission" date="2019-05" db="EMBL/GenBank/DDBJ databases">
        <authorList>
            <person name="Naeem R."/>
            <person name="Antony C."/>
            <person name="Guan Q."/>
        </authorList>
    </citation>
    <scope>NUCLEOTIDE SEQUENCE</scope>
    <source>
        <strain evidence="1">2</strain>
    </source>
</reference>
<protein>
    <submittedName>
        <fullName evidence="1">Uncharacterized protein</fullName>
    </submittedName>
</protein>
<evidence type="ECO:0000313" key="1">
    <source>
        <dbReference type="EMBL" id="VTO95999.1"/>
    </source>
</evidence>
<proteinExistence type="predicted"/>
<gene>
    <name evidence="1" type="ORF">BIN_B_01282</name>
</gene>
<dbReference type="EMBL" id="LR589071">
    <property type="protein sequence ID" value="VTO95999.1"/>
    <property type="molecule type" value="Genomic_DNA"/>
</dbReference>
<sequence length="84" mass="8997">MRRLRAGLIGSISAWLPSRRSTAHHRGARSITRSGQVRLGTRMGSTSSANGRYRLTGIAEPRCGFQTGWPGLGGPAGFTMVRAD</sequence>
<name>A0A653EEQ0_9MYCO</name>
<accession>A0A653EEQ0</accession>
<dbReference type="AlphaFoldDB" id="A0A653EEQ0"/>